<dbReference type="GO" id="GO:0046677">
    <property type="term" value="P:response to antibiotic"/>
    <property type="evidence" value="ECO:0007669"/>
    <property type="project" value="UniProtKB-KW"/>
</dbReference>
<reference evidence="5 6" key="1">
    <citation type="journal article" date="2016" name="Nat. Commun.">
        <title>Thousands of microbial genomes shed light on interconnected biogeochemical processes in an aquifer system.</title>
        <authorList>
            <person name="Anantharaman K."/>
            <person name="Brown C.T."/>
            <person name="Hug L.A."/>
            <person name="Sharon I."/>
            <person name="Castelle C.J."/>
            <person name="Probst A.J."/>
            <person name="Thomas B.C."/>
            <person name="Singh A."/>
            <person name="Wilkins M.J."/>
            <person name="Karaoz U."/>
            <person name="Brodie E.L."/>
            <person name="Williams K.H."/>
            <person name="Hubbard S.S."/>
            <person name="Banfield J.F."/>
        </authorList>
    </citation>
    <scope>NUCLEOTIDE SEQUENCE [LARGE SCALE GENOMIC DNA]</scope>
    <source>
        <strain evidence="6">RIFCSPLOWO2_12_FULL_64_10</strain>
    </source>
</reference>
<dbReference type="Pfam" id="PF02522">
    <property type="entry name" value="Antibiotic_NAT"/>
    <property type="match status" value="1"/>
</dbReference>
<keyword evidence="3 4" id="KW-0012">Acyltransferase</keyword>
<dbReference type="EMBL" id="MFKF01000230">
    <property type="protein sequence ID" value="OGG49505.1"/>
    <property type="molecule type" value="Genomic_DNA"/>
</dbReference>
<keyword evidence="2 4" id="KW-0808">Transferase</keyword>
<accession>A0A1F6CK43</accession>
<proteinExistence type="inferred from homology"/>
<dbReference type="SUPFAM" id="SSF110710">
    <property type="entry name" value="TTHA0583/YokD-like"/>
    <property type="match status" value="1"/>
</dbReference>
<evidence type="ECO:0000313" key="6">
    <source>
        <dbReference type="Proteomes" id="UP000178606"/>
    </source>
</evidence>
<evidence type="ECO:0000256" key="1">
    <source>
        <dbReference type="ARBA" id="ARBA00006383"/>
    </source>
</evidence>
<dbReference type="Proteomes" id="UP000178606">
    <property type="component" value="Unassembled WGS sequence"/>
</dbReference>
<sequence>MSHTRESLARDLRALGVAPGDLLFVHSSFKSLGPVEGGAETVVHALEDALGPDGLLLMPSFNLVEGERRAETWDLRTTPSTTGWLTEFFRRMPGAHRSDHYSHSVAARGKGAEAFVSGHLSREGYKSPWDREPWGRTYGLHSPMYRAYETSGKILMLGVDYASSTYVHFVEVIVWNRNLSQDPKARYPYLKRPDLGAFWDRAGDLRRGPVGDADCRLFGIRDYVHALLKEVETNPEPYVK</sequence>
<evidence type="ECO:0000256" key="3">
    <source>
        <dbReference type="ARBA" id="ARBA00023315"/>
    </source>
</evidence>
<dbReference type="AlphaFoldDB" id="A0A1F6CK43"/>
<evidence type="ECO:0000313" key="5">
    <source>
        <dbReference type="EMBL" id="OGG49505.1"/>
    </source>
</evidence>
<dbReference type="InterPro" id="IPR003679">
    <property type="entry name" value="Amioglycoside_AcTrfase"/>
</dbReference>
<name>A0A1F6CK43_HANXR</name>
<evidence type="ECO:0000256" key="2">
    <source>
        <dbReference type="ARBA" id="ARBA00022679"/>
    </source>
</evidence>
<dbReference type="EC" id="2.3.1.-" evidence="4"/>
<comment type="similarity">
    <text evidence="1 4">Belongs to the antibiotic N-acetyltransferase family.</text>
</comment>
<keyword evidence="4" id="KW-0046">Antibiotic resistance</keyword>
<protein>
    <recommendedName>
        <fullName evidence="4">Aminoglycoside N(3)-acetyltransferase</fullName>
        <ecNumber evidence="4">2.3.1.-</ecNumber>
    </recommendedName>
</protein>
<evidence type="ECO:0000256" key="4">
    <source>
        <dbReference type="RuleBase" id="RU365031"/>
    </source>
</evidence>
<dbReference type="PANTHER" id="PTHR11104">
    <property type="entry name" value="AMINOGLYCOSIDE N3-ACETYLTRANSFERASE"/>
    <property type="match status" value="1"/>
</dbReference>
<dbReference type="PANTHER" id="PTHR11104:SF0">
    <property type="entry name" value="SPBETA PROPHAGE-DERIVED AMINOGLYCOSIDE N(3')-ACETYLTRANSFERASE-LIKE PROTEIN YOKD"/>
    <property type="match status" value="1"/>
</dbReference>
<organism evidence="5 6">
    <name type="scientific">Handelsmanbacteria sp. (strain RIFCSPLOWO2_12_FULL_64_10)</name>
    <dbReference type="NCBI Taxonomy" id="1817868"/>
    <lineage>
        <taxon>Bacteria</taxon>
        <taxon>Candidatus Handelsmaniibacteriota</taxon>
    </lineage>
</organism>
<dbReference type="GO" id="GO:0046353">
    <property type="term" value="F:aminoglycoside 3-N-acetyltransferase activity"/>
    <property type="evidence" value="ECO:0007669"/>
    <property type="project" value="UniProtKB-EC"/>
</dbReference>
<dbReference type="InterPro" id="IPR028345">
    <property type="entry name" value="Antibiotic_NAT-like"/>
</dbReference>
<gene>
    <name evidence="5" type="ORF">A3F84_08565</name>
</gene>
<comment type="catalytic activity">
    <reaction evidence="4">
        <text>a 2-deoxystreptamine antibiotic + acetyl-CoA = an N(3)-acetyl-2-deoxystreptamine antibiotic + CoA + H(+)</text>
        <dbReference type="Rhea" id="RHEA:12665"/>
        <dbReference type="ChEBI" id="CHEBI:15378"/>
        <dbReference type="ChEBI" id="CHEBI:57287"/>
        <dbReference type="ChEBI" id="CHEBI:57288"/>
        <dbReference type="ChEBI" id="CHEBI:57921"/>
        <dbReference type="ChEBI" id="CHEBI:77452"/>
        <dbReference type="EC" id="2.3.1.81"/>
    </reaction>
</comment>
<comment type="caution">
    <text evidence="5">The sequence shown here is derived from an EMBL/GenBank/DDBJ whole genome shotgun (WGS) entry which is preliminary data.</text>
</comment>